<evidence type="ECO:0000256" key="1">
    <source>
        <dbReference type="ARBA" id="ARBA00001946"/>
    </source>
</evidence>
<dbReference type="InterPro" id="IPR020084">
    <property type="entry name" value="NUDIX_hydrolase_CS"/>
</dbReference>
<dbReference type="AlphaFoldDB" id="A0A2G0Q751"/>
<keyword evidence="2 4" id="KW-0378">Hydrolase</keyword>
<evidence type="ECO:0000256" key="2">
    <source>
        <dbReference type="ARBA" id="ARBA00022801"/>
    </source>
</evidence>
<dbReference type="Pfam" id="PF00293">
    <property type="entry name" value="NUDIX"/>
    <property type="match status" value="1"/>
</dbReference>
<proteinExistence type="inferred from homology"/>
<dbReference type="STRING" id="351679.A9255_00450"/>
<dbReference type="PANTHER" id="PTHR43046">
    <property type="entry name" value="GDP-MANNOSE MANNOSYL HYDROLASE"/>
    <property type="match status" value="1"/>
</dbReference>
<name>A0A2G0Q751_XENHO</name>
<comment type="similarity">
    <text evidence="4">Belongs to the Nudix hydrolase family.</text>
</comment>
<evidence type="ECO:0000313" key="9">
    <source>
        <dbReference type="Proteomes" id="UP000094600"/>
    </source>
</evidence>
<dbReference type="SUPFAM" id="SSF55811">
    <property type="entry name" value="Nudix"/>
    <property type="match status" value="1"/>
</dbReference>
<feature type="domain" description="Nudix hydrolase" evidence="5">
    <location>
        <begin position="1"/>
        <end position="145"/>
    </location>
</feature>
<evidence type="ECO:0000256" key="3">
    <source>
        <dbReference type="ARBA" id="ARBA00022842"/>
    </source>
</evidence>
<dbReference type="EMBL" id="NJAI01000007">
    <property type="protein sequence ID" value="PHM53002.1"/>
    <property type="molecule type" value="Genomic_DNA"/>
</dbReference>
<dbReference type="GO" id="GO:0016787">
    <property type="term" value="F:hydrolase activity"/>
    <property type="evidence" value="ECO:0007669"/>
    <property type="project" value="UniProtKB-KW"/>
</dbReference>
<keyword evidence="3" id="KW-0460">Magnesium</keyword>
<dbReference type="PROSITE" id="PS51462">
    <property type="entry name" value="NUDIX"/>
    <property type="match status" value="1"/>
</dbReference>
<dbReference type="InterPro" id="IPR020476">
    <property type="entry name" value="Nudix_hydrolase"/>
</dbReference>
<comment type="cofactor">
    <cofactor evidence="1">
        <name>Mg(2+)</name>
        <dbReference type="ChEBI" id="CHEBI:18420"/>
    </cofactor>
</comment>
<dbReference type="KEGG" id="xho:A9255_00450"/>
<dbReference type="EMBL" id="NJAI01000004">
    <property type="protein sequence ID" value="PHM55042.1"/>
    <property type="molecule type" value="Genomic_DNA"/>
</dbReference>
<dbReference type="Proteomes" id="UP000094600">
    <property type="component" value="Chromosome"/>
</dbReference>
<gene>
    <name evidence="6" type="ORF">A9255_00450</name>
    <name evidence="8" type="ORF">Xhom_03014</name>
    <name evidence="7" type="ORF">Xhom_03884</name>
</gene>
<evidence type="ECO:0000313" key="6">
    <source>
        <dbReference type="EMBL" id="AOM39218.1"/>
    </source>
</evidence>
<dbReference type="EMBL" id="CP016176">
    <property type="protein sequence ID" value="AOM39218.1"/>
    <property type="molecule type" value="Genomic_DNA"/>
</dbReference>
<keyword evidence="9" id="KW-1185">Reference proteome</keyword>
<dbReference type="InterPro" id="IPR000086">
    <property type="entry name" value="NUDIX_hydrolase_dom"/>
</dbReference>
<dbReference type="RefSeq" id="WP_069314990.1">
    <property type="nucleotide sequence ID" value="NZ_CAWNQJ010000068.1"/>
</dbReference>
<dbReference type="Proteomes" id="UP000225433">
    <property type="component" value="Unassembled WGS sequence"/>
</dbReference>
<evidence type="ECO:0000313" key="7">
    <source>
        <dbReference type="EMBL" id="PHM53002.1"/>
    </source>
</evidence>
<dbReference type="PROSITE" id="PS00893">
    <property type="entry name" value="NUDIX_BOX"/>
    <property type="match status" value="1"/>
</dbReference>
<sequence length="155" mass="17872">MRIRCSARLLIISPSNRVLLFNFVHNDDALTGQSYWATPGGGVKKGESFEQAAIRELREETGIRKNNVGQCVAQRTFEMILPSGEAVLAKEHFYIVNFDKEDINTTEWTENEKSVIKHHHWWEIDQLINTLETVYPNNIPEIFFTAVKNNILQEP</sequence>
<reference evidence="6 9" key="1">
    <citation type="submission" date="2016-06" db="EMBL/GenBank/DDBJ databases">
        <title>Bacterial characters and pathogenicity of Xenorhabdus hominickii from an entomopathogenic nematode, Steinernema monticolum.</title>
        <authorList>
            <person name="Park Y."/>
            <person name="Kim Y."/>
        </authorList>
    </citation>
    <scope>NUCLEOTIDE SEQUENCE [LARGE SCALE GENOMIC DNA]</scope>
    <source>
        <strain evidence="6 9">ANU1</strain>
    </source>
</reference>
<dbReference type="PANTHER" id="PTHR43046:SF12">
    <property type="entry name" value="GDP-MANNOSE MANNOSYL HYDROLASE"/>
    <property type="match status" value="1"/>
</dbReference>
<evidence type="ECO:0000313" key="8">
    <source>
        <dbReference type="EMBL" id="PHM55042.1"/>
    </source>
</evidence>
<reference evidence="8 10" key="2">
    <citation type="journal article" date="2017" name="Nat. Microbiol.">
        <title>Natural product diversity associated with the nematode symbionts Photorhabdus and Xenorhabdus.</title>
        <authorList>
            <person name="Tobias N.J."/>
            <person name="Wolff H."/>
            <person name="Djahanschiri B."/>
            <person name="Grundmann F."/>
            <person name="Kronenwerth M."/>
            <person name="Shi Y.M."/>
            <person name="Simonyi S."/>
            <person name="Grun P."/>
            <person name="Shapiro-Ilan D."/>
            <person name="Pidot S.J."/>
            <person name="Stinear T.P."/>
            <person name="Ebersberger I."/>
            <person name="Bode H.B."/>
        </authorList>
    </citation>
    <scope>NUCLEOTIDE SEQUENCE [LARGE SCALE GENOMIC DNA]</scope>
    <source>
        <strain evidence="8 10">DSM 17903</strain>
    </source>
</reference>
<protein>
    <submittedName>
        <fullName evidence="8">DNA mismatch repair protein MutT</fullName>
    </submittedName>
</protein>
<dbReference type="PRINTS" id="PR00502">
    <property type="entry name" value="NUDIXFAMILY"/>
</dbReference>
<dbReference type="CDD" id="cd04685">
    <property type="entry name" value="NUDIX_Hydrolase"/>
    <property type="match status" value="1"/>
</dbReference>
<dbReference type="Gene3D" id="3.90.79.10">
    <property type="entry name" value="Nucleoside Triphosphate Pyrophosphohydrolase"/>
    <property type="match status" value="1"/>
</dbReference>
<dbReference type="OrthoDB" id="9761969at2"/>
<dbReference type="InterPro" id="IPR015797">
    <property type="entry name" value="NUDIX_hydrolase-like_dom_sf"/>
</dbReference>
<accession>A0A2G0Q751</accession>
<evidence type="ECO:0000259" key="5">
    <source>
        <dbReference type="PROSITE" id="PS51462"/>
    </source>
</evidence>
<evidence type="ECO:0000256" key="4">
    <source>
        <dbReference type="RuleBase" id="RU003476"/>
    </source>
</evidence>
<organism evidence="8 10">
    <name type="scientific">Xenorhabdus hominickii</name>
    <dbReference type="NCBI Taxonomy" id="351679"/>
    <lineage>
        <taxon>Bacteria</taxon>
        <taxon>Pseudomonadati</taxon>
        <taxon>Pseudomonadota</taxon>
        <taxon>Gammaproteobacteria</taxon>
        <taxon>Enterobacterales</taxon>
        <taxon>Morganellaceae</taxon>
        <taxon>Xenorhabdus</taxon>
    </lineage>
</organism>
<evidence type="ECO:0000313" key="10">
    <source>
        <dbReference type="Proteomes" id="UP000225433"/>
    </source>
</evidence>